<dbReference type="Proteomes" id="UP000424003">
    <property type="component" value="Segment"/>
</dbReference>
<evidence type="ECO:0000256" key="1">
    <source>
        <dbReference type="SAM" id="MobiDB-lite"/>
    </source>
</evidence>
<keyword evidence="3" id="KW-1185">Reference proteome</keyword>
<organism evidence="2 3">
    <name type="scientific">Microbacterium phage Ariadne</name>
    <dbReference type="NCBI Taxonomy" id="2656546"/>
    <lineage>
        <taxon>Viruses</taxon>
        <taxon>Duplodnaviria</taxon>
        <taxon>Heunggongvirae</taxon>
        <taxon>Uroviricota</taxon>
        <taxon>Caudoviricetes</taxon>
        <taxon>Hodgkinviridae</taxon>
        <taxon>Metamorphoovirus</taxon>
        <taxon>Metamorphoovirus ariadne</taxon>
    </lineage>
</organism>
<sequence length="70" mass="7767">MGRHRPEDAPRARERLTRRHPGGQPPLPARMSWGMPLGNGDAAGERRGDGPADWGRRAALPTSYRKPNRS</sequence>
<feature type="compositionally biased region" description="Basic and acidic residues" evidence="1">
    <location>
        <begin position="43"/>
        <end position="56"/>
    </location>
</feature>
<gene>
    <name evidence="2" type="primary">68</name>
    <name evidence="2" type="ORF">PBI_ARIADNE_68</name>
</gene>
<dbReference type="EMBL" id="MN585986">
    <property type="protein sequence ID" value="QGJ89505.1"/>
    <property type="molecule type" value="Genomic_DNA"/>
</dbReference>
<feature type="compositionally biased region" description="Basic and acidic residues" evidence="1">
    <location>
        <begin position="1"/>
        <end position="15"/>
    </location>
</feature>
<protein>
    <submittedName>
        <fullName evidence="2">Uncharacterized protein</fullName>
    </submittedName>
</protein>
<reference evidence="2 3" key="1">
    <citation type="submission" date="2019-10" db="EMBL/GenBank/DDBJ databases">
        <authorList>
            <person name="Mahalingam V.A."/>
            <person name="Aull H.A."/>
            <person name="Garlena R.A."/>
            <person name="Russell D.A."/>
            <person name="Pope W.H."/>
            <person name="Jacobs-Sera D."/>
            <person name="Hatfull G.F."/>
        </authorList>
    </citation>
    <scope>NUCLEOTIDE SEQUENCE [LARGE SCALE GENOMIC DNA]</scope>
</reference>
<dbReference type="RefSeq" id="YP_010751904.1">
    <property type="nucleotide sequence ID" value="NC_073374.1"/>
</dbReference>
<name>A0A649VBS7_9CAUD</name>
<feature type="region of interest" description="Disordered" evidence="1">
    <location>
        <begin position="1"/>
        <end position="70"/>
    </location>
</feature>
<proteinExistence type="predicted"/>
<dbReference type="KEGG" id="vg:80005576"/>
<dbReference type="GeneID" id="80005576"/>
<evidence type="ECO:0000313" key="2">
    <source>
        <dbReference type="EMBL" id="QGJ89505.1"/>
    </source>
</evidence>
<accession>A0A649VBS7</accession>
<evidence type="ECO:0000313" key="3">
    <source>
        <dbReference type="Proteomes" id="UP000424003"/>
    </source>
</evidence>